<feature type="transmembrane region" description="Helical" evidence="1">
    <location>
        <begin position="72"/>
        <end position="92"/>
    </location>
</feature>
<dbReference type="EMBL" id="MT144103">
    <property type="protein sequence ID" value="QJA48794.1"/>
    <property type="molecule type" value="Genomic_DNA"/>
</dbReference>
<dbReference type="EMBL" id="MT144752">
    <property type="protein sequence ID" value="QJH98789.1"/>
    <property type="molecule type" value="Genomic_DNA"/>
</dbReference>
<evidence type="ECO:0000313" key="2">
    <source>
        <dbReference type="EMBL" id="QJA48794.1"/>
    </source>
</evidence>
<keyword evidence="1" id="KW-1133">Transmembrane helix</keyword>
<dbReference type="InterPro" id="IPR021497">
    <property type="entry name" value="GTA_holin_3TM"/>
</dbReference>
<proteinExistence type="predicted"/>
<feature type="transmembrane region" description="Helical" evidence="1">
    <location>
        <begin position="104"/>
        <end position="126"/>
    </location>
</feature>
<dbReference type="Pfam" id="PF11351">
    <property type="entry name" value="GTA_holin_3TM"/>
    <property type="match status" value="1"/>
</dbReference>
<organism evidence="2">
    <name type="scientific">viral metagenome</name>
    <dbReference type="NCBI Taxonomy" id="1070528"/>
    <lineage>
        <taxon>unclassified sequences</taxon>
        <taxon>metagenomes</taxon>
        <taxon>organismal metagenomes</taxon>
    </lineage>
</organism>
<reference evidence="2" key="1">
    <citation type="submission" date="2020-03" db="EMBL/GenBank/DDBJ databases">
        <title>The deep terrestrial virosphere.</title>
        <authorList>
            <person name="Holmfeldt K."/>
            <person name="Nilsson E."/>
            <person name="Simone D."/>
            <person name="Lopez-Fernandez M."/>
            <person name="Wu X."/>
            <person name="de Brujin I."/>
            <person name="Lundin D."/>
            <person name="Andersson A."/>
            <person name="Bertilsson S."/>
            <person name="Dopson M."/>
        </authorList>
    </citation>
    <scope>NUCLEOTIDE SEQUENCE</scope>
    <source>
        <strain evidence="2">TM448A01161</strain>
        <strain evidence="3">TM448B01396</strain>
    </source>
</reference>
<evidence type="ECO:0000313" key="3">
    <source>
        <dbReference type="EMBL" id="QJH98789.1"/>
    </source>
</evidence>
<accession>A0A6H1ZML1</accession>
<evidence type="ECO:0000256" key="1">
    <source>
        <dbReference type="SAM" id="Phobius"/>
    </source>
</evidence>
<gene>
    <name evidence="2" type="ORF">TM448A01161_0009</name>
    <name evidence="3" type="ORF">TM448B01396_0016</name>
</gene>
<sequence>MDLLGIGEAISKAIDGVADKIIPDAADREKFKLEARRINLDETIEPLKIQMSAILEEAKSNDKWTSRARPSFLYVMYCLILAAIPMGILSVFKPDMAVTIANGMRAWLAAIPDSLWAVFGVGYTGYTVARSAWDKRANSK</sequence>
<protein>
    <submittedName>
        <fullName evidence="2">Putative holin</fullName>
    </submittedName>
</protein>
<name>A0A6H1ZML1_9ZZZZ</name>
<keyword evidence="1" id="KW-0472">Membrane</keyword>
<dbReference type="AlphaFoldDB" id="A0A6H1ZML1"/>
<keyword evidence="1" id="KW-0812">Transmembrane</keyword>